<comment type="caution">
    <text evidence="10">The sequence shown here is derived from an EMBL/GenBank/DDBJ whole genome shotgun (WGS) entry which is preliminary data.</text>
</comment>
<feature type="binding site" evidence="7">
    <location>
        <position position="48"/>
    </location>
    <ligand>
        <name>ATP</name>
        <dbReference type="ChEBI" id="CHEBI:30616"/>
    </ligand>
</feature>
<dbReference type="SMART" id="SM00220">
    <property type="entry name" value="S_TKc"/>
    <property type="match status" value="1"/>
</dbReference>
<dbReference type="Gene3D" id="1.10.510.10">
    <property type="entry name" value="Transferase(Phosphotransferase) domain 1"/>
    <property type="match status" value="1"/>
</dbReference>
<gene>
    <name evidence="10" type="ORF">ACFQS1_24395</name>
</gene>
<organism evidence="10 11">
    <name type="scientific">Paractinoplanes rhizophilus</name>
    <dbReference type="NCBI Taxonomy" id="1416877"/>
    <lineage>
        <taxon>Bacteria</taxon>
        <taxon>Bacillati</taxon>
        <taxon>Actinomycetota</taxon>
        <taxon>Actinomycetes</taxon>
        <taxon>Micromonosporales</taxon>
        <taxon>Micromonosporaceae</taxon>
        <taxon>Paractinoplanes</taxon>
    </lineage>
</organism>
<feature type="compositionally biased region" description="Pro residues" evidence="8">
    <location>
        <begin position="437"/>
        <end position="446"/>
    </location>
</feature>
<dbReference type="Gene3D" id="3.30.200.20">
    <property type="entry name" value="Phosphorylase Kinase, domain 1"/>
    <property type="match status" value="1"/>
</dbReference>
<evidence type="ECO:0000259" key="9">
    <source>
        <dbReference type="PROSITE" id="PS50011"/>
    </source>
</evidence>
<evidence type="ECO:0000313" key="10">
    <source>
        <dbReference type="EMBL" id="MFC7277145.1"/>
    </source>
</evidence>
<dbReference type="InterPro" id="IPR017441">
    <property type="entry name" value="Protein_kinase_ATP_BS"/>
</dbReference>
<keyword evidence="3 10" id="KW-0808">Transferase</keyword>
<dbReference type="EMBL" id="JBHTBJ010000020">
    <property type="protein sequence ID" value="MFC7277145.1"/>
    <property type="molecule type" value="Genomic_DNA"/>
</dbReference>
<evidence type="ECO:0000256" key="3">
    <source>
        <dbReference type="ARBA" id="ARBA00022679"/>
    </source>
</evidence>
<evidence type="ECO:0000256" key="5">
    <source>
        <dbReference type="ARBA" id="ARBA00022777"/>
    </source>
</evidence>
<feature type="domain" description="Protein kinase" evidence="9">
    <location>
        <begin position="19"/>
        <end position="276"/>
    </location>
</feature>
<dbReference type="PANTHER" id="PTHR43289">
    <property type="entry name" value="MITOGEN-ACTIVATED PROTEIN KINASE KINASE KINASE 20-RELATED"/>
    <property type="match status" value="1"/>
</dbReference>
<feature type="region of interest" description="Disordered" evidence="8">
    <location>
        <begin position="394"/>
        <end position="446"/>
    </location>
</feature>
<evidence type="ECO:0000313" key="11">
    <source>
        <dbReference type="Proteomes" id="UP001596548"/>
    </source>
</evidence>
<dbReference type="EC" id="2.7.11.1" evidence="1"/>
<keyword evidence="6 7" id="KW-0067">ATP-binding</keyword>
<dbReference type="GO" id="GO:0004674">
    <property type="term" value="F:protein serine/threonine kinase activity"/>
    <property type="evidence" value="ECO:0007669"/>
    <property type="project" value="UniProtKB-EC"/>
</dbReference>
<name>A0ABW2HZT2_9ACTN</name>
<feature type="compositionally biased region" description="Low complexity" evidence="8">
    <location>
        <begin position="401"/>
        <end position="430"/>
    </location>
</feature>
<evidence type="ECO:0000256" key="4">
    <source>
        <dbReference type="ARBA" id="ARBA00022741"/>
    </source>
</evidence>
<evidence type="ECO:0000256" key="6">
    <source>
        <dbReference type="ARBA" id="ARBA00022840"/>
    </source>
</evidence>
<evidence type="ECO:0000256" key="2">
    <source>
        <dbReference type="ARBA" id="ARBA00022527"/>
    </source>
</evidence>
<keyword evidence="11" id="KW-1185">Reference proteome</keyword>
<feature type="non-terminal residue" evidence="10">
    <location>
        <position position="446"/>
    </location>
</feature>
<keyword evidence="4 7" id="KW-0547">Nucleotide-binding</keyword>
<dbReference type="SUPFAM" id="SSF56112">
    <property type="entry name" value="Protein kinase-like (PK-like)"/>
    <property type="match status" value="1"/>
</dbReference>
<proteinExistence type="predicted"/>
<keyword evidence="5 10" id="KW-0418">Kinase</keyword>
<keyword evidence="2" id="KW-0723">Serine/threonine-protein kinase</keyword>
<evidence type="ECO:0000256" key="7">
    <source>
        <dbReference type="PROSITE-ProRule" id="PRU10141"/>
    </source>
</evidence>
<dbReference type="RefSeq" id="WP_378972369.1">
    <property type="nucleotide sequence ID" value="NZ_JBHTBJ010000020.1"/>
</dbReference>
<evidence type="ECO:0000256" key="1">
    <source>
        <dbReference type="ARBA" id="ARBA00012513"/>
    </source>
</evidence>
<accession>A0ABW2HZT2</accession>
<sequence>MDIDLAGLARPGLCLGGRYRLVEPIGAGGMAVVWRSWDTVLTRTVAVKLLATHVRDPRLAQIRREARIAAQLSHPNIAQVHDYGETVVAGELVPYVVLELIIGGTLLDRLRDGDLPAPQSLRVGAEVAAALAAAHAAGLVHRDIKPANIMLAPTGAKVVDFGIAATRGPASEGDTVFGTPTYTAPERLTGDEVLPASDVYALGVLLYRLLSGHAPWAGAPAQRVLANHVHAEPPPLVPLAPVPAAVLDLCARCLRKDPAARPTAREAARVLAHAAGLDALREAPGLAAPLAPPAGTEPVAGAGAGAWVAAGAGAGVAAGPAVGGGAAAGAAVGDGVGAGVGAGVGDGDGGGAPTAGLPPAPALSRNVLRLIAAAIVLATAATVGWLVAHRSPADPAPPPVAAVDRPSAGQAGASAAAASGNAPAGPSGAASEGGPGLLPPAVAPPA</sequence>
<dbReference type="PROSITE" id="PS50011">
    <property type="entry name" value="PROTEIN_KINASE_DOM"/>
    <property type="match status" value="1"/>
</dbReference>
<reference evidence="11" key="1">
    <citation type="journal article" date="2019" name="Int. J. Syst. Evol. Microbiol.">
        <title>The Global Catalogue of Microorganisms (GCM) 10K type strain sequencing project: providing services to taxonomists for standard genome sequencing and annotation.</title>
        <authorList>
            <consortium name="The Broad Institute Genomics Platform"/>
            <consortium name="The Broad Institute Genome Sequencing Center for Infectious Disease"/>
            <person name="Wu L."/>
            <person name="Ma J."/>
        </authorList>
    </citation>
    <scope>NUCLEOTIDE SEQUENCE [LARGE SCALE GENOMIC DNA]</scope>
    <source>
        <strain evidence="11">XZYJT-10</strain>
    </source>
</reference>
<protein>
    <recommendedName>
        <fullName evidence="1">non-specific serine/threonine protein kinase</fullName>
        <ecNumber evidence="1">2.7.11.1</ecNumber>
    </recommendedName>
</protein>
<dbReference type="InterPro" id="IPR008271">
    <property type="entry name" value="Ser/Thr_kinase_AS"/>
</dbReference>
<evidence type="ECO:0000256" key="8">
    <source>
        <dbReference type="SAM" id="MobiDB-lite"/>
    </source>
</evidence>
<dbReference type="Pfam" id="PF00069">
    <property type="entry name" value="Pkinase"/>
    <property type="match status" value="1"/>
</dbReference>
<dbReference type="InterPro" id="IPR000719">
    <property type="entry name" value="Prot_kinase_dom"/>
</dbReference>
<dbReference type="PROSITE" id="PS00107">
    <property type="entry name" value="PROTEIN_KINASE_ATP"/>
    <property type="match status" value="1"/>
</dbReference>
<dbReference type="CDD" id="cd14014">
    <property type="entry name" value="STKc_PknB_like"/>
    <property type="match status" value="1"/>
</dbReference>
<dbReference type="PROSITE" id="PS00108">
    <property type="entry name" value="PROTEIN_KINASE_ST"/>
    <property type="match status" value="1"/>
</dbReference>
<dbReference type="InterPro" id="IPR011009">
    <property type="entry name" value="Kinase-like_dom_sf"/>
</dbReference>
<dbReference type="PANTHER" id="PTHR43289:SF6">
    <property type="entry name" value="SERINE_THREONINE-PROTEIN KINASE NEKL-3"/>
    <property type="match status" value="1"/>
</dbReference>
<dbReference type="Proteomes" id="UP001596548">
    <property type="component" value="Unassembled WGS sequence"/>
</dbReference>